<keyword evidence="4" id="KW-0808">Transferase</keyword>
<evidence type="ECO:0000259" key="7">
    <source>
        <dbReference type="Pfam" id="PF26049"/>
    </source>
</evidence>
<feature type="region of interest" description="Disordered" evidence="5">
    <location>
        <begin position="198"/>
        <end position="218"/>
    </location>
</feature>
<feature type="compositionally biased region" description="Basic and acidic residues" evidence="5">
    <location>
        <begin position="206"/>
        <end position="218"/>
    </location>
</feature>
<keyword evidence="1" id="KW-0963">Cytoplasm</keyword>
<organism evidence="8 9">
    <name type="scientific">Gryllotalpicola daejeonensis</name>
    <dbReference type="NCBI Taxonomy" id="993087"/>
    <lineage>
        <taxon>Bacteria</taxon>
        <taxon>Bacillati</taxon>
        <taxon>Actinomycetota</taxon>
        <taxon>Actinomycetes</taxon>
        <taxon>Micrococcales</taxon>
        <taxon>Microbacteriaceae</taxon>
        <taxon>Gryllotalpicola</taxon>
    </lineage>
</organism>
<evidence type="ECO:0000259" key="6">
    <source>
        <dbReference type="Pfam" id="PF05175"/>
    </source>
</evidence>
<dbReference type="RefSeq" id="WP_344791637.1">
    <property type="nucleotide sequence ID" value="NZ_BAABBV010000001.1"/>
</dbReference>
<dbReference type="PROSITE" id="PS00092">
    <property type="entry name" value="N6_MTASE"/>
    <property type="match status" value="1"/>
</dbReference>
<dbReference type="InterPro" id="IPR007848">
    <property type="entry name" value="Small_mtfrase_dom"/>
</dbReference>
<protein>
    <recommendedName>
        <fullName evidence="10">Methyltransferase domain-containing protein</fullName>
    </recommendedName>
</protein>
<dbReference type="Gene3D" id="3.40.50.150">
    <property type="entry name" value="Vaccinia Virus protein VP39"/>
    <property type="match status" value="2"/>
</dbReference>
<evidence type="ECO:0000313" key="9">
    <source>
        <dbReference type="Proteomes" id="UP001415169"/>
    </source>
</evidence>
<keyword evidence="2" id="KW-0698">rRNA processing</keyword>
<evidence type="ECO:0000256" key="2">
    <source>
        <dbReference type="ARBA" id="ARBA00022552"/>
    </source>
</evidence>
<dbReference type="InterPro" id="IPR058679">
    <property type="entry name" value="RlmG_N"/>
</dbReference>
<reference evidence="8" key="2">
    <citation type="submission" date="2023-12" db="EMBL/GenBank/DDBJ databases">
        <authorList>
            <person name="Sun Q."/>
            <person name="Inoue M."/>
        </authorList>
    </citation>
    <scope>NUCLEOTIDE SEQUENCE</scope>
    <source>
        <strain evidence="8">JCM 17590</strain>
    </source>
</reference>
<dbReference type="SUPFAM" id="SSF53335">
    <property type="entry name" value="S-adenosyl-L-methionine-dependent methyltransferases"/>
    <property type="match status" value="1"/>
</dbReference>
<dbReference type="InterPro" id="IPR029063">
    <property type="entry name" value="SAM-dependent_MTases_sf"/>
</dbReference>
<evidence type="ECO:0000256" key="3">
    <source>
        <dbReference type="ARBA" id="ARBA00022603"/>
    </source>
</evidence>
<dbReference type="Proteomes" id="UP001415169">
    <property type="component" value="Unassembled WGS sequence"/>
</dbReference>
<keyword evidence="3" id="KW-0489">Methyltransferase</keyword>
<feature type="domain" description="RlmG N-terminal" evidence="7">
    <location>
        <begin position="9"/>
        <end position="188"/>
    </location>
</feature>
<gene>
    <name evidence="8" type="ORF">GCM10022286_20050</name>
</gene>
<evidence type="ECO:0000256" key="4">
    <source>
        <dbReference type="ARBA" id="ARBA00022679"/>
    </source>
</evidence>
<evidence type="ECO:0000256" key="5">
    <source>
        <dbReference type="SAM" id="MobiDB-lite"/>
    </source>
</evidence>
<dbReference type="InterPro" id="IPR046977">
    <property type="entry name" value="RsmC/RlmG"/>
</dbReference>
<sequence length="411" mass="42881">MSDSLDLSALRRWPDIEAPNLVAVDAADRLLLDTAAVVLATPTSGADSPDAVAPGSVAIIGDAFGALTLGAVSLGASPVRVHQDPLLGERALAANADRLGFSDSFTSLGLVPELVADASLVLLRLPKSLDQLDEWAALIAEHAVPDVVVLAGGMVKHMTLAQNDVLGRHFGEVRAGLARQKARVLTASVCIRAARESASETPSAGGHREAERADRLGEAEWRSRWPKTAVIDPPGIMVSAHGGVFAGASLDIGTRFLLDHLADANPRATTAIDLGCGTGILAAALASARPGLRVLASDQSAAAVASARETMKLNHLDDRVTVVRDDALGSLPDASAELIVLNPPFHSGTTVTADVGIRLITDAARVLAPGGELRVVFNSHLRYQPTLRRLVGETRQVARNAKFTITSSLKS</sequence>
<dbReference type="PANTHER" id="PTHR47816">
    <property type="entry name" value="RIBOSOMAL RNA SMALL SUBUNIT METHYLTRANSFERASE C"/>
    <property type="match status" value="1"/>
</dbReference>
<reference evidence="8" key="1">
    <citation type="journal article" date="2014" name="Int. J. Syst. Evol. Microbiol.">
        <title>Complete genome of a new Firmicutes species belonging to the dominant human colonic microbiota ('Ruminococcus bicirculans') reveals two chromosomes and a selective capacity to utilize plant glucans.</title>
        <authorList>
            <consortium name="NISC Comparative Sequencing Program"/>
            <person name="Wegmann U."/>
            <person name="Louis P."/>
            <person name="Goesmann A."/>
            <person name="Henrissat B."/>
            <person name="Duncan S.H."/>
            <person name="Flint H.J."/>
        </authorList>
    </citation>
    <scope>NUCLEOTIDE SEQUENCE</scope>
    <source>
        <strain evidence="8">JCM 17590</strain>
    </source>
</reference>
<dbReference type="PANTHER" id="PTHR47816:SF5">
    <property type="entry name" value="RIBOSOMAL RNA LARGE SUBUNIT METHYLTRANSFERASE G"/>
    <property type="match status" value="1"/>
</dbReference>
<evidence type="ECO:0008006" key="10">
    <source>
        <dbReference type="Google" id="ProtNLM"/>
    </source>
</evidence>
<proteinExistence type="predicted"/>
<feature type="domain" description="Methyltransferase small" evidence="6">
    <location>
        <begin position="237"/>
        <end position="406"/>
    </location>
</feature>
<dbReference type="InterPro" id="IPR002052">
    <property type="entry name" value="DNA_methylase_N6_adenine_CS"/>
</dbReference>
<name>A0ABP7ZKP8_9MICO</name>
<keyword evidence="9" id="KW-1185">Reference proteome</keyword>
<accession>A0ABP7ZKP8</accession>
<evidence type="ECO:0000313" key="8">
    <source>
        <dbReference type="EMBL" id="GAA4161852.1"/>
    </source>
</evidence>
<evidence type="ECO:0000256" key="1">
    <source>
        <dbReference type="ARBA" id="ARBA00022490"/>
    </source>
</evidence>
<dbReference type="Pfam" id="PF05175">
    <property type="entry name" value="MTS"/>
    <property type="match status" value="1"/>
</dbReference>
<dbReference type="EMBL" id="BAABBV010000001">
    <property type="protein sequence ID" value="GAA4161852.1"/>
    <property type="molecule type" value="Genomic_DNA"/>
</dbReference>
<dbReference type="CDD" id="cd02440">
    <property type="entry name" value="AdoMet_MTases"/>
    <property type="match status" value="1"/>
</dbReference>
<comment type="caution">
    <text evidence="8">The sequence shown here is derived from an EMBL/GenBank/DDBJ whole genome shotgun (WGS) entry which is preliminary data.</text>
</comment>
<dbReference type="Pfam" id="PF26049">
    <property type="entry name" value="RLMG_N"/>
    <property type="match status" value="1"/>
</dbReference>